<accession>A0AAP0L6R2</accession>
<keyword evidence="2" id="KW-0732">Signal</keyword>
<feature type="chain" id="PRO_5042986621" evidence="2">
    <location>
        <begin position="26"/>
        <end position="331"/>
    </location>
</feature>
<comment type="caution">
    <text evidence="3">The sequence shown here is derived from an EMBL/GenBank/DDBJ whole genome shotgun (WGS) entry which is preliminary data.</text>
</comment>
<dbReference type="SUPFAM" id="SSF50630">
    <property type="entry name" value="Acid proteases"/>
    <property type="match status" value="1"/>
</dbReference>
<proteinExistence type="predicted"/>
<protein>
    <submittedName>
        <fullName evidence="3">Uncharacterized protein</fullName>
    </submittedName>
</protein>
<evidence type="ECO:0000256" key="1">
    <source>
        <dbReference type="SAM" id="MobiDB-lite"/>
    </source>
</evidence>
<evidence type="ECO:0000256" key="2">
    <source>
        <dbReference type="SAM" id="SignalP"/>
    </source>
</evidence>
<dbReference type="AlphaFoldDB" id="A0AAP0L6R2"/>
<feature type="region of interest" description="Disordered" evidence="1">
    <location>
        <begin position="300"/>
        <end position="322"/>
    </location>
</feature>
<dbReference type="Gene3D" id="2.40.70.10">
    <property type="entry name" value="Acid Proteases"/>
    <property type="match status" value="1"/>
</dbReference>
<keyword evidence="4" id="KW-1185">Reference proteome</keyword>
<name>A0AAP0L6R2_9MAGN</name>
<sequence>MIFFLSPPHLFFRSLFLLYVSLSSSFSSISRDTPQCCSLHIFVGRNNSCLYQVSYGDGSYTVGDGSHTVGDRISETLTFNDVASVDNIAHGCSHNIEGLFVGAAGFYKGVTTSKFDELAAETAAAMTANHPDYASVNVLVLVWVLGRWGSGNFNWGFDFLVLYRGGDGQRWRRSDCGFGDIGDQPETAVYEAVRTGFGGARGCRRGRGGVVRHALRSESTGERERADIGLRFRLSLSHVLLDRCSSLLSYLFDQFRGVVVGVDVVAVTVMVAWECKGGWEVRRRELDQVKGKRKKQRIVEEGETVRGKGAKKKIGEDFDPRPDQIRLWNNQ</sequence>
<dbReference type="EMBL" id="JBBNAF010000002">
    <property type="protein sequence ID" value="KAK9163729.1"/>
    <property type="molecule type" value="Genomic_DNA"/>
</dbReference>
<evidence type="ECO:0000313" key="4">
    <source>
        <dbReference type="Proteomes" id="UP001420932"/>
    </source>
</evidence>
<feature type="compositionally biased region" description="Basic and acidic residues" evidence="1">
    <location>
        <begin position="313"/>
        <end position="322"/>
    </location>
</feature>
<gene>
    <name evidence="3" type="ORF">Syun_004631</name>
</gene>
<reference evidence="3 4" key="1">
    <citation type="submission" date="2024-01" db="EMBL/GenBank/DDBJ databases">
        <title>Genome assemblies of Stephania.</title>
        <authorList>
            <person name="Yang L."/>
        </authorList>
    </citation>
    <scope>NUCLEOTIDE SEQUENCE [LARGE SCALE GENOMIC DNA]</scope>
    <source>
        <strain evidence="3">YNDBR</strain>
        <tissue evidence="3">Leaf</tissue>
    </source>
</reference>
<organism evidence="3 4">
    <name type="scientific">Stephania yunnanensis</name>
    <dbReference type="NCBI Taxonomy" id="152371"/>
    <lineage>
        <taxon>Eukaryota</taxon>
        <taxon>Viridiplantae</taxon>
        <taxon>Streptophyta</taxon>
        <taxon>Embryophyta</taxon>
        <taxon>Tracheophyta</taxon>
        <taxon>Spermatophyta</taxon>
        <taxon>Magnoliopsida</taxon>
        <taxon>Ranunculales</taxon>
        <taxon>Menispermaceae</taxon>
        <taxon>Menispermoideae</taxon>
        <taxon>Cissampelideae</taxon>
        <taxon>Stephania</taxon>
    </lineage>
</organism>
<evidence type="ECO:0000313" key="3">
    <source>
        <dbReference type="EMBL" id="KAK9163729.1"/>
    </source>
</evidence>
<dbReference type="InterPro" id="IPR021109">
    <property type="entry name" value="Peptidase_aspartic_dom_sf"/>
</dbReference>
<feature type="signal peptide" evidence="2">
    <location>
        <begin position="1"/>
        <end position="25"/>
    </location>
</feature>
<dbReference type="Proteomes" id="UP001420932">
    <property type="component" value="Unassembled WGS sequence"/>
</dbReference>